<comment type="caution">
    <text evidence="1">The sequence shown here is derived from an EMBL/GenBank/DDBJ whole genome shotgun (WGS) entry which is preliminary data.</text>
</comment>
<dbReference type="EMBL" id="MAJD01000002">
    <property type="protein sequence ID" value="OBX33687.1"/>
    <property type="molecule type" value="Genomic_DNA"/>
</dbReference>
<protein>
    <submittedName>
        <fullName evidence="1">Uncharacterized protein</fullName>
    </submittedName>
</protein>
<evidence type="ECO:0000313" key="1">
    <source>
        <dbReference type="EMBL" id="OBX33687.1"/>
    </source>
</evidence>
<dbReference type="AlphaFoldDB" id="A0A1B8NUM9"/>
<proteinExistence type="predicted"/>
<evidence type="ECO:0000313" key="2">
    <source>
        <dbReference type="Proteomes" id="UP000092504"/>
    </source>
</evidence>
<name>A0A1B8NUM9_HALEL</name>
<organism evidence="1 2">
    <name type="scientific">Halomonas elongata</name>
    <dbReference type="NCBI Taxonomy" id="2746"/>
    <lineage>
        <taxon>Bacteria</taxon>
        <taxon>Pseudomonadati</taxon>
        <taxon>Pseudomonadota</taxon>
        <taxon>Gammaproteobacteria</taxon>
        <taxon>Oceanospirillales</taxon>
        <taxon>Halomonadaceae</taxon>
        <taxon>Halomonas</taxon>
    </lineage>
</organism>
<accession>A0A1B8NUM9</accession>
<gene>
    <name evidence="1" type="ORF">A8U91_02728</name>
</gene>
<dbReference type="Proteomes" id="UP000092504">
    <property type="component" value="Unassembled WGS sequence"/>
</dbReference>
<sequence length="71" mass="8057">MPRKIDESLAKLRAARTELQVICNRMYGQDNVFAAEDLDASLHQRDAQIDQLERCIGRCEEVVDLAARSLP</sequence>
<reference evidence="1 2" key="1">
    <citation type="submission" date="2016-06" db="EMBL/GenBank/DDBJ databases">
        <title>Genome sequence of halotolerant plant growth promoting strain of Halomonas elongata HEK1 isolated from salterns of Rann of Kutch, Gujarat, India.</title>
        <authorList>
            <person name="Gaba S."/>
            <person name="Singh R.N."/>
            <person name="Abrol S."/>
            <person name="Kaushik R."/>
            <person name="Saxena A.K."/>
        </authorList>
    </citation>
    <scope>NUCLEOTIDE SEQUENCE [LARGE SCALE GENOMIC DNA]</scope>
    <source>
        <strain evidence="1 2">HEK1</strain>
    </source>
</reference>